<dbReference type="SUPFAM" id="SSF90123">
    <property type="entry name" value="ABC transporter transmembrane region"/>
    <property type="match status" value="2"/>
</dbReference>
<evidence type="ECO:0000256" key="14">
    <source>
        <dbReference type="SAM" id="Phobius"/>
    </source>
</evidence>
<evidence type="ECO:0000256" key="6">
    <source>
        <dbReference type="ARBA" id="ARBA00022737"/>
    </source>
</evidence>
<keyword evidence="12" id="KW-0325">Glycoprotein</keyword>
<dbReference type="PROSITE" id="PS00211">
    <property type="entry name" value="ABC_TRANSPORTER_1"/>
    <property type="match status" value="2"/>
</dbReference>
<dbReference type="InterPro" id="IPR027417">
    <property type="entry name" value="P-loop_NTPase"/>
</dbReference>
<evidence type="ECO:0000256" key="7">
    <source>
        <dbReference type="ARBA" id="ARBA00022741"/>
    </source>
</evidence>
<keyword evidence="8" id="KW-0067">ATP-binding</keyword>
<dbReference type="InParanoid" id="A0A7M7NXJ0"/>
<feature type="domain" description="ABC transporter" evidence="15">
    <location>
        <begin position="427"/>
        <end position="663"/>
    </location>
</feature>
<accession>A0A7M7NXJ0</accession>
<name>A0A7M7NXJ0_STRPU</name>
<feature type="compositionally biased region" description="Basic residues" evidence="13">
    <location>
        <begin position="686"/>
        <end position="703"/>
    </location>
</feature>
<reference evidence="17" key="2">
    <citation type="submission" date="2021-01" db="UniProtKB">
        <authorList>
            <consortium name="EnsemblMetazoa"/>
        </authorList>
    </citation>
    <scope>IDENTIFICATION</scope>
</reference>
<dbReference type="EnsemblMetazoa" id="XM_030987042">
    <property type="protein sequence ID" value="XP_030842902"/>
    <property type="gene ID" value="LOC582726"/>
</dbReference>
<reference evidence="18" key="1">
    <citation type="submission" date="2015-02" db="EMBL/GenBank/DDBJ databases">
        <title>Genome sequencing for Strongylocentrotus purpuratus.</title>
        <authorList>
            <person name="Murali S."/>
            <person name="Liu Y."/>
            <person name="Vee V."/>
            <person name="English A."/>
            <person name="Wang M."/>
            <person name="Skinner E."/>
            <person name="Han Y."/>
            <person name="Muzny D.M."/>
            <person name="Worley K.C."/>
            <person name="Gibbs R.A."/>
        </authorList>
    </citation>
    <scope>NUCLEOTIDE SEQUENCE</scope>
</reference>
<dbReference type="Pfam" id="PF00664">
    <property type="entry name" value="ABC_membrane"/>
    <property type="match status" value="2"/>
</dbReference>
<dbReference type="FunFam" id="3.40.50.300:FF:000302">
    <property type="entry name" value="ATP-binding cassette subfamily B member 5"/>
    <property type="match status" value="1"/>
</dbReference>
<sequence>MSFTDKDGERAPLLGGEHHNIMGKKGGATEGDKNGGYGGVEVAGVAKELDSDSGSGTSVEIKDGEDKQKVPLSKLFRYATAFDYFIMVIGGLAALVHGAGWPALNLFFGDLIDEFIDFDTNTTLPTLPPGVTYPPIDPMEEFDKQMRKYALIFTYVGIAVVFASYIQVSCWSLSCERQSHKLRKEFFKAILHQEIAWFDQHQSGELTSRLADDMERVREGLGDKIGVCLQFLSQFATGFAIGFWKSWELTLVIMSLTPLLAIAGGFMAYLITSFSKAEQEAYAKAGSVSEEVLACIRTVIAFGGEHKEIKRYEKELEGAKKIGIKKGVITAFGLGLTFFIMFSAYALAFWYGPRMVSEGRLTGGEVMTVFFCIMIGSFSIGNMIPPLSTVATARGAAAILFEVIDEEPIIDMRSTEGLKPDTITGNIDFEKVHFTYPSRPDVPVLKGISLSVKTGQTVALVGSSGCGKSTTVNLLLRFYDVLDGRIFIDGNEIRDLNLRWLRQHIGVVSQEPVLFNCSIETNISYGRDGVTKEEMVNAAKMANAHDFIMKLPKGYDTIVGERGAQLSGGQKQRVAIARALVSNPRILLLDEATSALDSESEKLVQQALDRASEGRTTIVIAHRLSTIQNADIIYALNDGKVVEFGNHAELMKANGTYKQLVTLQIIAKEEGEEDNAEEVGELMKRQPSHHKISRQLSHQKSRHLSSSSLDDGKKDTTDEEEEEEEIPKASYWEVLKLNAPEWYLIVIGCFFSAILGVTMPVFAILFSEIIKLFSLPNDEIEEAAVFWSCMFVALGGTMFVGYAVSISCLAISGEELTLRLRSKAFSTILRQDVAFFDQPTHSTGALATRLSADASNVKGATGVRLSTLFQTAVTLAAALVIGFVFGWKLALVVLACVPLLVVAGGLQLKLMQGTQKRDSELLEEAGKIAAEAIENVRTVASLTLEDKMYQGYADMLQLPFVQGQVNTQYYAVAFGITQGMVFFLYAAAFRFGGYLVSQGEMTTDEVFKVVFGIAFAGISLGQASAFLPDYAKARHSANVILNLFATKPLIDNYSKSGLKPSTLNGEICYNTIDFKYPTRPDVDILKGLNLTIKPGQTVALVGESGCGKSTLVSLLERFYDPEQGSVSIDGKSITDLNVQWLRANISVVSQEPILFACSIKENIQYSVDGEMDMADIERVAKMANIHDFISTLPTGYDTLVGEKGAQLSGGQKQRVAIARALARNPRILLLDEATSALDTESEKIVQEALDAAVEGRTSIVIAHRLSTIQNADIIAVIRDGVVVESGSHQELLNKKGYYYTLTGGQRS</sequence>
<feature type="compositionally biased region" description="Gly residues" evidence="13">
    <location>
        <begin position="24"/>
        <end position="39"/>
    </location>
</feature>
<evidence type="ECO:0000256" key="4">
    <source>
        <dbReference type="ARBA" id="ARBA00022448"/>
    </source>
</evidence>
<evidence type="ECO:0000259" key="15">
    <source>
        <dbReference type="PROSITE" id="PS50893"/>
    </source>
</evidence>
<dbReference type="PANTHER" id="PTHR43394">
    <property type="entry name" value="ATP-DEPENDENT PERMEASE MDL1, MITOCHONDRIAL"/>
    <property type="match status" value="1"/>
</dbReference>
<dbReference type="CDD" id="cd18578">
    <property type="entry name" value="ABC_6TM_Pgp_ABCB1_D2_like"/>
    <property type="match status" value="1"/>
</dbReference>
<evidence type="ECO:0000259" key="16">
    <source>
        <dbReference type="PROSITE" id="PS50929"/>
    </source>
</evidence>
<dbReference type="PROSITE" id="PS50929">
    <property type="entry name" value="ABC_TM1F"/>
    <property type="match status" value="2"/>
</dbReference>
<dbReference type="SMART" id="SM00382">
    <property type="entry name" value="AAA"/>
    <property type="match status" value="2"/>
</dbReference>
<dbReference type="InterPro" id="IPR039421">
    <property type="entry name" value="Type_1_exporter"/>
</dbReference>
<feature type="transmembrane region" description="Helical" evidence="14">
    <location>
        <begin position="250"/>
        <end position="271"/>
    </location>
</feature>
<feature type="transmembrane region" description="Helical" evidence="14">
    <location>
        <begin position="785"/>
        <end position="811"/>
    </location>
</feature>
<keyword evidence="5 14" id="KW-0812">Transmembrane</keyword>
<evidence type="ECO:0000256" key="9">
    <source>
        <dbReference type="ARBA" id="ARBA00022967"/>
    </source>
</evidence>
<dbReference type="Gene3D" id="3.40.50.300">
    <property type="entry name" value="P-loop containing nucleotide triphosphate hydrolases"/>
    <property type="match status" value="2"/>
</dbReference>
<dbReference type="PANTHER" id="PTHR43394:SF27">
    <property type="entry name" value="ATP-DEPENDENT TRANSLOCASE ABCB1-LIKE"/>
    <property type="match status" value="1"/>
</dbReference>
<dbReference type="Pfam" id="PF00005">
    <property type="entry name" value="ABC_tran"/>
    <property type="match status" value="2"/>
</dbReference>
<feature type="transmembrane region" description="Helical" evidence="14">
    <location>
        <begin position="366"/>
        <end position="384"/>
    </location>
</feature>
<feature type="transmembrane region" description="Helical" evidence="14">
    <location>
        <begin position="742"/>
        <end position="765"/>
    </location>
</feature>
<dbReference type="InterPro" id="IPR017871">
    <property type="entry name" value="ABC_transporter-like_CS"/>
</dbReference>
<dbReference type="InterPro" id="IPR036640">
    <property type="entry name" value="ABC1_TM_sf"/>
</dbReference>
<dbReference type="CDD" id="cd03249">
    <property type="entry name" value="ABC_MTABC3_MDL1_MDL2"/>
    <property type="match status" value="2"/>
</dbReference>
<feature type="transmembrane region" description="Helical" evidence="14">
    <location>
        <begin position="225"/>
        <end position="244"/>
    </location>
</feature>
<dbReference type="GO" id="GO:0005886">
    <property type="term" value="C:plasma membrane"/>
    <property type="evidence" value="ECO:0000318"/>
    <property type="project" value="GO_Central"/>
</dbReference>
<keyword evidence="11 14" id="KW-0472">Membrane</keyword>
<proteinExistence type="inferred from homology"/>
<keyword evidence="4" id="KW-0813">Transport</keyword>
<dbReference type="Gene3D" id="1.20.1560.10">
    <property type="entry name" value="ABC transporter type 1, transmembrane domain"/>
    <property type="match status" value="1"/>
</dbReference>
<keyword evidence="7" id="KW-0547">Nucleotide-binding</keyword>
<dbReference type="EC" id="7.6.2.2" evidence="3"/>
<evidence type="ECO:0000256" key="13">
    <source>
        <dbReference type="SAM" id="MobiDB-lite"/>
    </source>
</evidence>
<keyword evidence="6" id="KW-0677">Repeat</keyword>
<dbReference type="GO" id="GO:0005524">
    <property type="term" value="F:ATP binding"/>
    <property type="evidence" value="ECO:0007669"/>
    <property type="project" value="UniProtKB-KW"/>
</dbReference>
<keyword evidence="9" id="KW-1278">Translocase</keyword>
<feature type="transmembrane region" description="Helical" evidence="14">
    <location>
        <begin position="891"/>
        <end position="908"/>
    </location>
</feature>
<comment type="subcellular location">
    <subcellularLocation>
        <location evidence="1">Membrane</location>
        <topology evidence="1">Multi-pass membrane protein</topology>
    </subcellularLocation>
</comment>
<dbReference type="InterPro" id="IPR003593">
    <property type="entry name" value="AAA+_ATPase"/>
</dbReference>
<dbReference type="GO" id="GO:0008559">
    <property type="term" value="F:ABC-type xenobiotic transporter activity"/>
    <property type="evidence" value="ECO:0007669"/>
    <property type="project" value="UniProtKB-EC"/>
</dbReference>
<evidence type="ECO:0000256" key="1">
    <source>
        <dbReference type="ARBA" id="ARBA00004141"/>
    </source>
</evidence>
<keyword evidence="10 14" id="KW-1133">Transmembrane helix</keyword>
<dbReference type="SUPFAM" id="SSF52540">
    <property type="entry name" value="P-loop containing nucleoside triphosphate hydrolases"/>
    <property type="match status" value="2"/>
</dbReference>
<evidence type="ECO:0000256" key="11">
    <source>
        <dbReference type="ARBA" id="ARBA00023136"/>
    </source>
</evidence>
<feature type="region of interest" description="Disordered" evidence="13">
    <location>
        <begin position="1"/>
        <end position="39"/>
    </location>
</feature>
<feature type="transmembrane region" description="Helical" evidence="14">
    <location>
        <begin position="328"/>
        <end position="351"/>
    </location>
</feature>
<dbReference type="InterPro" id="IPR003439">
    <property type="entry name" value="ABC_transporter-like_ATP-bd"/>
</dbReference>
<dbReference type="KEGG" id="spu:582726"/>
<feature type="transmembrane region" description="Helical" evidence="14">
    <location>
        <begin position="149"/>
        <end position="174"/>
    </location>
</feature>
<dbReference type="GO" id="GO:0042626">
    <property type="term" value="F:ATPase-coupled transmembrane transporter activity"/>
    <property type="evidence" value="ECO:0000318"/>
    <property type="project" value="GO_Central"/>
</dbReference>
<evidence type="ECO:0000256" key="12">
    <source>
        <dbReference type="ARBA" id="ARBA00023180"/>
    </source>
</evidence>
<organism evidence="17 18">
    <name type="scientific">Strongylocentrotus purpuratus</name>
    <name type="common">Purple sea urchin</name>
    <dbReference type="NCBI Taxonomy" id="7668"/>
    <lineage>
        <taxon>Eukaryota</taxon>
        <taxon>Metazoa</taxon>
        <taxon>Echinodermata</taxon>
        <taxon>Eleutherozoa</taxon>
        <taxon>Echinozoa</taxon>
        <taxon>Echinoidea</taxon>
        <taxon>Euechinoidea</taxon>
        <taxon>Echinacea</taxon>
        <taxon>Camarodonta</taxon>
        <taxon>Echinidea</taxon>
        <taxon>Strongylocentrotidae</taxon>
        <taxon>Strongylocentrotus</taxon>
    </lineage>
</organism>
<evidence type="ECO:0000256" key="2">
    <source>
        <dbReference type="ARBA" id="ARBA00007577"/>
    </source>
</evidence>
<comment type="similarity">
    <text evidence="2">Belongs to the ABC transporter superfamily. ABCB family. Multidrug resistance exporter (TC 3.A.1.201) subfamily.</text>
</comment>
<dbReference type="InterPro" id="IPR011527">
    <property type="entry name" value="ABC1_TM_dom"/>
</dbReference>
<dbReference type="GO" id="GO:0016887">
    <property type="term" value="F:ATP hydrolysis activity"/>
    <property type="evidence" value="ECO:0007669"/>
    <property type="project" value="InterPro"/>
</dbReference>
<feature type="region of interest" description="Disordered" evidence="13">
    <location>
        <begin position="674"/>
        <end position="725"/>
    </location>
</feature>
<evidence type="ECO:0000256" key="3">
    <source>
        <dbReference type="ARBA" id="ARBA00012191"/>
    </source>
</evidence>
<feature type="transmembrane region" description="Helical" evidence="14">
    <location>
        <begin position="865"/>
        <end position="885"/>
    </location>
</feature>
<dbReference type="FunFam" id="1.20.1560.10:FF:000566">
    <property type="entry name" value="Uncharacterized protein"/>
    <property type="match status" value="1"/>
</dbReference>
<evidence type="ECO:0000256" key="10">
    <source>
        <dbReference type="ARBA" id="ARBA00022989"/>
    </source>
</evidence>
<dbReference type="OMA" id="KFNRNEW"/>
<dbReference type="FunFam" id="1.20.1560.10:FF:000018">
    <property type="entry name" value="ATP-binding cassette subfamily B member 11"/>
    <property type="match status" value="1"/>
</dbReference>
<dbReference type="FunFam" id="3.40.50.300:FF:000479">
    <property type="entry name" value="Multidrug resistance protein 1A"/>
    <property type="match status" value="1"/>
</dbReference>
<dbReference type="RefSeq" id="XP_030842902.1">
    <property type="nucleotide sequence ID" value="XM_030987042.1"/>
</dbReference>
<dbReference type="OrthoDB" id="6500128at2759"/>
<feature type="transmembrane region" description="Helical" evidence="14">
    <location>
        <begin position="75"/>
        <end position="96"/>
    </location>
</feature>
<evidence type="ECO:0000313" key="17">
    <source>
        <dbReference type="EnsemblMetazoa" id="XP_030842902"/>
    </source>
</evidence>
<evidence type="ECO:0000256" key="8">
    <source>
        <dbReference type="ARBA" id="ARBA00022840"/>
    </source>
</evidence>
<feature type="domain" description="ABC transporter" evidence="15">
    <location>
        <begin position="1069"/>
        <end position="1304"/>
    </location>
</feature>
<dbReference type="PROSITE" id="PS50893">
    <property type="entry name" value="ABC_TRANSPORTER_2"/>
    <property type="match status" value="2"/>
</dbReference>
<evidence type="ECO:0000313" key="18">
    <source>
        <dbReference type="Proteomes" id="UP000007110"/>
    </source>
</evidence>
<dbReference type="Proteomes" id="UP000007110">
    <property type="component" value="Unassembled WGS sequence"/>
</dbReference>
<feature type="compositionally biased region" description="Basic and acidic residues" evidence="13">
    <location>
        <begin position="1"/>
        <end position="20"/>
    </location>
</feature>
<dbReference type="CDD" id="cd18577">
    <property type="entry name" value="ABC_6TM_Pgp_ABCB1_D1_like"/>
    <property type="match status" value="1"/>
</dbReference>
<evidence type="ECO:0000256" key="5">
    <source>
        <dbReference type="ARBA" id="ARBA00022692"/>
    </source>
</evidence>
<keyword evidence="18" id="KW-1185">Reference proteome</keyword>
<dbReference type="GeneID" id="582726"/>
<feature type="transmembrane region" description="Helical" evidence="14">
    <location>
        <begin position="1009"/>
        <end position="1027"/>
    </location>
</feature>
<feature type="transmembrane region" description="Helical" evidence="14">
    <location>
        <begin position="969"/>
        <end position="989"/>
    </location>
</feature>
<feature type="domain" description="ABC transmembrane type-1" evidence="16">
    <location>
        <begin position="88"/>
        <end position="392"/>
    </location>
</feature>
<feature type="domain" description="ABC transmembrane type-1" evidence="16">
    <location>
        <begin position="746"/>
        <end position="1032"/>
    </location>
</feature>
<protein>
    <recommendedName>
        <fullName evidence="3">ABC-type xenobiotic transporter</fullName>
        <ecNumber evidence="3">7.6.2.2</ecNumber>
    </recommendedName>
</protein>